<feature type="compositionally biased region" description="Polar residues" evidence="1">
    <location>
        <begin position="461"/>
        <end position="472"/>
    </location>
</feature>
<feature type="region of interest" description="Disordered" evidence="1">
    <location>
        <begin position="76"/>
        <end position="268"/>
    </location>
</feature>
<feature type="compositionally biased region" description="Pro residues" evidence="1">
    <location>
        <begin position="179"/>
        <end position="189"/>
    </location>
</feature>
<feature type="compositionally biased region" description="Polar residues" evidence="1">
    <location>
        <begin position="353"/>
        <end position="362"/>
    </location>
</feature>
<feature type="compositionally biased region" description="Polar residues" evidence="1">
    <location>
        <begin position="503"/>
        <end position="516"/>
    </location>
</feature>
<feature type="compositionally biased region" description="Low complexity" evidence="1">
    <location>
        <begin position="190"/>
        <end position="207"/>
    </location>
</feature>
<protein>
    <submittedName>
        <fullName evidence="2">Uncharacterized protein</fullName>
    </submittedName>
</protein>
<evidence type="ECO:0000313" key="2">
    <source>
        <dbReference type="EMBL" id="KAF6736472.1"/>
    </source>
</evidence>
<name>A0A834FMB8_ORYME</name>
<feature type="compositionally biased region" description="Polar residues" evidence="1">
    <location>
        <begin position="85"/>
        <end position="105"/>
    </location>
</feature>
<feature type="compositionally biased region" description="Low complexity" evidence="1">
    <location>
        <begin position="412"/>
        <end position="425"/>
    </location>
</feature>
<accession>A0A834FMB8</accession>
<dbReference type="AlphaFoldDB" id="A0A834FMB8"/>
<dbReference type="PRINTS" id="PR01217">
    <property type="entry name" value="PRICHEXTENSN"/>
</dbReference>
<feature type="compositionally biased region" description="Low complexity" evidence="1">
    <location>
        <begin position="439"/>
        <end position="460"/>
    </location>
</feature>
<feature type="compositionally biased region" description="Basic and acidic residues" evidence="1">
    <location>
        <begin position="327"/>
        <end position="336"/>
    </location>
</feature>
<dbReference type="Proteomes" id="UP000646548">
    <property type="component" value="Unassembled WGS sequence"/>
</dbReference>
<proteinExistence type="predicted"/>
<comment type="caution">
    <text evidence="2">The sequence shown here is derived from an EMBL/GenBank/DDBJ whole genome shotgun (WGS) entry which is preliminary data.</text>
</comment>
<feature type="compositionally biased region" description="Polar residues" evidence="1">
    <location>
        <begin position="373"/>
        <end position="388"/>
    </location>
</feature>
<sequence length="565" mass="59905">MKKRSLNLLGRKSESLFGPSVEVEDRDNVELWLAPSAIPESGMASVRARPTVKHLPSSMESFHGFAVPTPTVPVLPPASGPKVNGSVTKDQMPNGSVLSGPTLSPSEAFVPPPPSMAPPPPPPSVAPPAPPKVFVPPPPDFLGDLNTLDMSALQPPSMPAPNPPFTPPATKEEDLSLLKPPPMAPPKPPSTSSTGSSSSRPPSVPISKDPPLVSPQPPAERQHKSFKTPPPKPLRTSSAFSFDSPPHTPAPTPPQRTATVSTFNPQTTAKVYDIPKTTFLKDSEDHSATKPKHMLILEDPESGAPVTVLVSGDKKAPAVATPPTKPVPKDEEKKLEPMPPQAPLPETHKEPKTNTVSSQSETPKPPESPKLQRVTNVQLQTGPNQSRHVSPILDRKLRNLKANEIPGARENSSSSSLSPLALLQAAKERERLRTSQPLSRESSTKSEASSSHRSSSPSGSFTVTPAAESSSPAPVRVLDSTKPEQIQTPEKPSGPAPFRELVPSSTPAPNRPTASSPVLPEQKPSPALDPADPPTEELNIPLLPPPPEFDDFSDVTRASPCCLPT</sequence>
<gene>
    <name evidence="2" type="ORF">FQA47_003647</name>
</gene>
<feature type="compositionally biased region" description="Pro residues" evidence="1">
    <location>
        <begin position="156"/>
        <end position="167"/>
    </location>
</feature>
<dbReference type="EMBL" id="WKFB01000087">
    <property type="protein sequence ID" value="KAF6736472.1"/>
    <property type="molecule type" value="Genomic_DNA"/>
</dbReference>
<evidence type="ECO:0000313" key="3">
    <source>
        <dbReference type="Proteomes" id="UP000646548"/>
    </source>
</evidence>
<evidence type="ECO:0000256" key="1">
    <source>
        <dbReference type="SAM" id="MobiDB-lite"/>
    </source>
</evidence>
<feature type="compositionally biased region" description="Pro residues" evidence="1">
    <location>
        <begin position="110"/>
        <end position="140"/>
    </location>
</feature>
<reference evidence="2" key="1">
    <citation type="journal article" name="BMC Genomics">
        <title>Long-read sequencing and de novo genome assembly of marine medaka (Oryzias melastigma).</title>
        <authorList>
            <person name="Liang P."/>
            <person name="Saqib H.S.A."/>
            <person name="Ni X."/>
            <person name="Shen Y."/>
        </authorList>
    </citation>
    <scope>NUCLEOTIDE SEQUENCE</scope>
    <source>
        <strain evidence="2">Bigg-433</strain>
    </source>
</reference>
<feature type="region of interest" description="Disordered" evidence="1">
    <location>
        <begin position="280"/>
        <end position="565"/>
    </location>
</feature>
<organism evidence="2 3">
    <name type="scientific">Oryzias melastigma</name>
    <name type="common">Marine medaka</name>
    <dbReference type="NCBI Taxonomy" id="30732"/>
    <lineage>
        <taxon>Eukaryota</taxon>
        <taxon>Metazoa</taxon>
        <taxon>Chordata</taxon>
        <taxon>Craniata</taxon>
        <taxon>Vertebrata</taxon>
        <taxon>Euteleostomi</taxon>
        <taxon>Actinopterygii</taxon>
        <taxon>Neopterygii</taxon>
        <taxon>Teleostei</taxon>
        <taxon>Neoteleostei</taxon>
        <taxon>Acanthomorphata</taxon>
        <taxon>Ovalentaria</taxon>
        <taxon>Atherinomorphae</taxon>
        <taxon>Beloniformes</taxon>
        <taxon>Adrianichthyidae</taxon>
        <taxon>Oryziinae</taxon>
        <taxon>Oryzias</taxon>
    </lineage>
</organism>